<evidence type="ECO:0000313" key="3">
    <source>
        <dbReference type="Proteomes" id="UP000030752"/>
    </source>
</evidence>
<dbReference type="HOGENOM" id="CLU_030508_0_0_1"/>
<keyword evidence="3" id="KW-1185">Reference proteome</keyword>
<feature type="domain" description="Endonuclease/exonuclease/phosphatase" evidence="1">
    <location>
        <begin position="29"/>
        <end position="320"/>
    </location>
</feature>
<gene>
    <name evidence="2" type="ORF">HMPREF1541_05988</name>
</gene>
<reference evidence="2 3" key="1">
    <citation type="submission" date="2013-03" db="EMBL/GenBank/DDBJ databases">
        <title>The Genome Sequence of Phialophora europaea CBS 101466.</title>
        <authorList>
            <consortium name="The Broad Institute Genomics Platform"/>
            <person name="Cuomo C."/>
            <person name="de Hoog S."/>
            <person name="Gorbushina A."/>
            <person name="Walker B."/>
            <person name="Young S.K."/>
            <person name="Zeng Q."/>
            <person name="Gargeya S."/>
            <person name="Fitzgerald M."/>
            <person name="Haas B."/>
            <person name="Abouelleil A."/>
            <person name="Allen A.W."/>
            <person name="Alvarado L."/>
            <person name="Arachchi H.M."/>
            <person name="Berlin A.M."/>
            <person name="Chapman S.B."/>
            <person name="Gainer-Dewar J."/>
            <person name="Goldberg J."/>
            <person name="Griggs A."/>
            <person name="Gujja S."/>
            <person name="Hansen M."/>
            <person name="Howarth C."/>
            <person name="Imamovic A."/>
            <person name="Ireland A."/>
            <person name="Larimer J."/>
            <person name="McCowan C."/>
            <person name="Murphy C."/>
            <person name="Pearson M."/>
            <person name="Poon T.W."/>
            <person name="Priest M."/>
            <person name="Roberts A."/>
            <person name="Saif S."/>
            <person name="Shea T."/>
            <person name="Sisk P."/>
            <person name="Sykes S."/>
            <person name="Wortman J."/>
            <person name="Nusbaum C."/>
            <person name="Birren B."/>
        </authorList>
    </citation>
    <scope>NUCLEOTIDE SEQUENCE [LARGE SCALE GENOMIC DNA]</scope>
    <source>
        <strain evidence="2 3">CBS 101466</strain>
    </source>
</reference>
<evidence type="ECO:0000259" key="1">
    <source>
        <dbReference type="Pfam" id="PF03372"/>
    </source>
</evidence>
<dbReference type="STRING" id="1220924.W2RTI4"/>
<dbReference type="InterPro" id="IPR036691">
    <property type="entry name" value="Endo/exonu/phosph_ase_sf"/>
</dbReference>
<accession>W2RTI4</accession>
<dbReference type="Pfam" id="PF03372">
    <property type="entry name" value="Exo_endo_phos"/>
    <property type="match status" value="1"/>
</dbReference>
<dbReference type="InParanoid" id="W2RTI4"/>
<dbReference type="VEuPathDB" id="FungiDB:HMPREF1541_05988"/>
<dbReference type="GeneID" id="19973327"/>
<sequence length="330" mass="36853">MQLKPDQQPPATAITSPHHQPLPLRIISHNIRYAANPFQRFPTEPPWNPTRRQLLARQLLHLTRPRFSPAHTVIFLQEVLHEQFRDVSTALGRSWEGLGVGRDDGKQAGEYEGVWFRREAWKLVGWGTRWLNEDGSVGKRGWDAASVRVATAVVLDARKGDGRGIGEEDEEGEEGHGVRRGRRVLFLNTHFDDQGVVARRESAKLLLSILAELKQRYEPDYWVVGGDLNSPQSDEAYEILASKESGLVDARMVVSNDMVWGEENTYTGFDGEGDVDEGPTRIDFLFVPNSSDGSRKGGVQGYAVTPNTFEDGSDGRVSDHRAVVVDTVVE</sequence>
<evidence type="ECO:0000313" key="2">
    <source>
        <dbReference type="EMBL" id="ETN39762.1"/>
    </source>
</evidence>
<dbReference type="OrthoDB" id="276515at2759"/>
<dbReference type="InterPro" id="IPR005135">
    <property type="entry name" value="Endo/exonuclease/phosphatase"/>
</dbReference>
<protein>
    <recommendedName>
        <fullName evidence="1">Endonuclease/exonuclease/phosphatase domain-containing protein</fullName>
    </recommendedName>
</protein>
<dbReference type="AlphaFoldDB" id="W2RTI4"/>
<dbReference type="Proteomes" id="UP000030752">
    <property type="component" value="Unassembled WGS sequence"/>
</dbReference>
<dbReference type="EMBL" id="KB822721">
    <property type="protein sequence ID" value="ETN39762.1"/>
    <property type="molecule type" value="Genomic_DNA"/>
</dbReference>
<organism evidence="2 3">
    <name type="scientific">Cyphellophora europaea (strain CBS 101466)</name>
    <name type="common">Phialophora europaea</name>
    <dbReference type="NCBI Taxonomy" id="1220924"/>
    <lineage>
        <taxon>Eukaryota</taxon>
        <taxon>Fungi</taxon>
        <taxon>Dikarya</taxon>
        <taxon>Ascomycota</taxon>
        <taxon>Pezizomycotina</taxon>
        <taxon>Eurotiomycetes</taxon>
        <taxon>Chaetothyriomycetidae</taxon>
        <taxon>Chaetothyriales</taxon>
        <taxon>Cyphellophoraceae</taxon>
        <taxon>Cyphellophora</taxon>
    </lineage>
</organism>
<proteinExistence type="predicted"/>
<dbReference type="GO" id="GO:0000175">
    <property type="term" value="F:3'-5'-RNA exonuclease activity"/>
    <property type="evidence" value="ECO:0007669"/>
    <property type="project" value="TreeGrafter"/>
</dbReference>
<dbReference type="SUPFAM" id="SSF56219">
    <property type="entry name" value="DNase I-like"/>
    <property type="match status" value="1"/>
</dbReference>
<dbReference type="Gene3D" id="3.60.10.10">
    <property type="entry name" value="Endonuclease/exonuclease/phosphatase"/>
    <property type="match status" value="1"/>
</dbReference>
<dbReference type="PANTHER" id="PTHR12121">
    <property type="entry name" value="CARBON CATABOLITE REPRESSOR PROTEIN 4"/>
    <property type="match status" value="1"/>
</dbReference>
<dbReference type="eggNOG" id="ENOG502S5BH">
    <property type="taxonomic scope" value="Eukaryota"/>
</dbReference>
<dbReference type="PANTHER" id="PTHR12121:SF36">
    <property type="entry name" value="ENDONUCLEASE_EXONUCLEASE_PHOSPHATASE DOMAIN-CONTAINING PROTEIN"/>
    <property type="match status" value="1"/>
</dbReference>
<dbReference type="InterPro" id="IPR050410">
    <property type="entry name" value="CCR4/nocturin_mRNA_transcr"/>
</dbReference>
<dbReference type="RefSeq" id="XP_008718547.1">
    <property type="nucleotide sequence ID" value="XM_008720325.1"/>
</dbReference>
<name>W2RTI4_CYPE1</name>